<feature type="compositionally biased region" description="Basic and acidic residues" evidence="1">
    <location>
        <begin position="135"/>
        <end position="153"/>
    </location>
</feature>
<feature type="non-terminal residue" evidence="2">
    <location>
        <position position="1"/>
    </location>
</feature>
<evidence type="ECO:0000256" key="1">
    <source>
        <dbReference type="SAM" id="MobiDB-lite"/>
    </source>
</evidence>
<dbReference type="EMBL" id="CADCVK010000042">
    <property type="protein sequence ID" value="CAA9465828.1"/>
    <property type="molecule type" value="Genomic_DNA"/>
</dbReference>
<organism evidence="2">
    <name type="scientific">uncultured Rubrobacteraceae bacterium</name>
    <dbReference type="NCBI Taxonomy" id="349277"/>
    <lineage>
        <taxon>Bacteria</taxon>
        <taxon>Bacillati</taxon>
        <taxon>Actinomycetota</taxon>
        <taxon>Rubrobacteria</taxon>
        <taxon>Rubrobacterales</taxon>
        <taxon>Rubrobacteraceae</taxon>
        <taxon>environmental samples</taxon>
    </lineage>
</organism>
<dbReference type="GO" id="GO:0004854">
    <property type="term" value="F:xanthine dehydrogenase activity"/>
    <property type="evidence" value="ECO:0007669"/>
    <property type="project" value="UniProtKB-EC"/>
</dbReference>
<protein>
    <submittedName>
        <fullName evidence="2">Xanthine dehydrogenase, FAD binding subunit</fullName>
        <ecNumber evidence="2">1.17.1.4</ecNumber>
    </submittedName>
</protein>
<dbReference type="AlphaFoldDB" id="A0A6J4R8F1"/>
<feature type="compositionally biased region" description="Basic residues" evidence="1">
    <location>
        <begin position="102"/>
        <end position="134"/>
    </location>
</feature>
<name>A0A6J4R8F1_9ACTN</name>
<gene>
    <name evidence="2" type="ORF">AVDCRST_MAG12-295</name>
</gene>
<feature type="region of interest" description="Disordered" evidence="1">
    <location>
        <begin position="1"/>
        <end position="220"/>
    </location>
</feature>
<feature type="compositionally biased region" description="Basic residues" evidence="1">
    <location>
        <begin position="197"/>
        <end position="206"/>
    </location>
</feature>
<feature type="compositionally biased region" description="Basic and acidic residues" evidence="1">
    <location>
        <begin position="174"/>
        <end position="186"/>
    </location>
</feature>
<feature type="non-terminal residue" evidence="2">
    <location>
        <position position="292"/>
    </location>
</feature>
<feature type="region of interest" description="Disordered" evidence="1">
    <location>
        <begin position="240"/>
        <end position="263"/>
    </location>
</feature>
<feature type="compositionally biased region" description="Basic and acidic residues" evidence="1">
    <location>
        <begin position="7"/>
        <end position="26"/>
    </location>
</feature>
<proteinExistence type="predicted"/>
<evidence type="ECO:0000313" key="2">
    <source>
        <dbReference type="EMBL" id="CAA9465828.1"/>
    </source>
</evidence>
<dbReference type="EC" id="1.17.1.4" evidence="2"/>
<sequence length="292" mass="32013">GVCPAPEHARGARSQERAPRGRADPGRHRRHGRVELRPQPARRGPRPLPRGGAGGVGNRGRAPAGRRRGELHAHHRGDRGPPAGALDGLEDGGLAPDPEQGHRRRQPRHRLPRRRRAPPPVRLRRRGRGRLRRRKPEDTRRGLRPRPEAERPGPQRVDLGLLRGPRRRPAAVLQDRDAQRHGDRGLRLRPSPPPRTRPGRGVHRIRRTDPHPGGRGRALRAGRDGRTWIVGIAGRHPVRRAPAFRGAGGGGGEAHRRRSRDGRVPAALGRGAGAARARLGVGRVPGGRECGL</sequence>
<accession>A0A6J4R8F1</accession>
<reference evidence="2" key="1">
    <citation type="submission" date="2020-02" db="EMBL/GenBank/DDBJ databases">
        <authorList>
            <person name="Meier V. D."/>
        </authorList>
    </citation>
    <scope>NUCLEOTIDE SEQUENCE</scope>
    <source>
        <strain evidence="2">AVDCRST_MAG12</strain>
    </source>
</reference>
<feature type="compositionally biased region" description="Low complexity" evidence="1">
    <location>
        <begin position="82"/>
        <end position="98"/>
    </location>
</feature>
<keyword evidence="2" id="KW-0560">Oxidoreductase</keyword>